<evidence type="ECO:0000259" key="2">
    <source>
        <dbReference type="Pfam" id="PF11785"/>
    </source>
</evidence>
<dbReference type="EMBL" id="JAGFBS010000016">
    <property type="protein sequence ID" value="KAG6375105.1"/>
    <property type="molecule type" value="Genomic_DNA"/>
</dbReference>
<name>A0A8I2YNF3_9AGAM</name>
<dbReference type="AlphaFoldDB" id="A0A8I2YNF3"/>
<feature type="domain" description="Transcription factor Aft1 osmotic stress" evidence="2">
    <location>
        <begin position="19"/>
        <end position="39"/>
    </location>
</feature>
<comment type="caution">
    <text evidence="3">The sequence shown here is derived from an EMBL/GenBank/DDBJ whole genome shotgun (WGS) entry which is preliminary data.</text>
</comment>
<dbReference type="Proteomes" id="UP000683000">
    <property type="component" value="Unassembled WGS sequence"/>
</dbReference>
<dbReference type="Pfam" id="PF11785">
    <property type="entry name" value="Aft1_OSA"/>
    <property type="match status" value="1"/>
</dbReference>
<organism evidence="3 4">
    <name type="scientific">Boletus reticuloceps</name>
    <dbReference type="NCBI Taxonomy" id="495285"/>
    <lineage>
        <taxon>Eukaryota</taxon>
        <taxon>Fungi</taxon>
        <taxon>Dikarya</taxon>
        <taxon>Basidiomycota</taxon>
        <taxon>Agaricomycotina</taxon>
        <taxon>Agaricomycetes</taxon>
        <taxon>Agaricomycetidae</taxon>
        <taxon>Boletales</taxon>
        <taxon>Boletineae</taxon>
        <taxon>Boletaceae</taxon>
        <taxon>Boletoideae</taxon>
        <taxon>Boletus</taxon>
    </lineage>
</organism>
<protein>
    <recommendedName>
        <fullName evidence="2">Transcription factor Aft1 osmotic stress domain-containing protein</fullName>
    </recommendedName>
</protein>
<feature type="region of interest" description="Disordered" evidence="1">
    <location>
        <begin position="1"/>
        <end position="76"/>
    </location>
</feature>
<reference evidence="3" key="1">
    <citation type="submission" date="2021-03" db="EMBL/GenBank/DDBJ databases">
        <title>Evolutionary innovations through gain and loss of genes in the ectomycorrhizal Boletales.</title>
        <authorList>
            <person name="Wu G."/>
            <person name="Miyauchi S."/>
            <person name="Morin E."/>
            <person name="Yang Z.-L."/>
            <person name="Xu J."/>
            <person name="Martin F.M."/>
        </authorList>
    </citation>
    <scope>NUCLEOTIDE SEQUENCE</scope>
    <source>
        <strain evidence="3">BR01</strain>
    </source>
</reference>
<sequence length="141" mass="15850">MNADSPPAELHHTLRHSVRQTRSDFDLEPNPFEQSFSRPSHIRHSSASRRDSASPASNHSSRASLPDRPPRHLPFLTPKMIPAALPHAQSSPSRCNCFPLRSKLQLAIFHVTRKLSPCWPALSRHARWPTAGLRLCPALTF</sequence>
<keyword evidence="4" id="KW-1185">Reference proteome</keyword>
<accession>A0A8I2YNF3</accession>
<gene>
    <name evidence="3" type="ORF">JVT61DRAFT_3891</name>
</gene>
<evidence type="ECO:0000313" key="4">
    <source>
        <dbReference type="Proteomes" id="UP000683000"/>
    </source>
</evidence>
<proteinExistence type="predicted"/>
<evidence type="ECO:0000256" key="1">
    <source>
        <dbReference type="SAM" id="MobiDB-lite"/>
    </source>
</evidence>
<evidence type="ECO:0000313" key="3">
    <source>
        <dbReference type="EMBL" id="KAG6375105.1"/>
    </source>
</evidence>
<dbReference type="InterPro" id="IPR020956">
    <property type="entry name" value="TF_Aft1_OSM"/>
</dbReference>
<dbReference type="OrthoDB" id="295274at2759"/>